<sequence>MADTRRGPLVRLVNGQNGCSGRVEVRYNGRWGTVCDDAWGINDAEVVCRQLGCGQAIEAPRNARFGPGSGSILLDDVQCRGNESSLLQCSYRVWGTHNCGHHEDASVICSAAADYTTPETDSSSSSTFAPESTGAISTPQPLTTANEDREELGQLTGECLPLTSCSVDPWCVKDDTYTTYTSSNKKIVQFQFKAFQFFNGYSTVYLQCKVVVCKVYDYSSRCYQGCVTRNKRETSSGQENVTVVGPLKLK</sequence>
<feature type="compositionally biased region" description="Low complexity" evidence="6">
    <location>
        <begin position="120"/>
        <end position="133"/>
    </location>
</feature>
<dbReference type="InterPro" id="IPR055355">
    <property type="entry name" value="ZP-C"/>
</dbReference>
<protein>
    <submittedName>
        <fullName evidence="9">Deleted in malignant brain tumors 1 protein</fullName>
    </submittedName>
</protein>
<keyword evidence="3 5" id="KW-1015">Disulfide bond</keyword>
<dbReference type="Gene3D" id="3.10.250.10">
    <property type="entry name" value="SRCR-like domain"/>
    <property type="match status" value="1"/>
</dbReference>
<evidence type="ECO:0000256" key="5">
    <source>
        <dbReference type="PROSITE-ProRule" id="PRU00196"/>
    </source>
</evidence>
<evidence type="ECO:0000256" key="6">
    <source>
        <dbReference type="SAM" id="MobiDB-lite"/>
    </source>
</evidence>
<evidence type="ECO:0000259" key="8">
    <source>
        <dbReference type="PROSITE" id="PS51034"/>
    </source>
</evidence>
<gene>
    <name evidence="9" type="ORF">UY3_00607</name>
</gene>
<evidence type="ECO:0000256" key="2">
    <source>
        <dbReference type="ARBA" id="ARBA00022737"/>
    </source>
</evidence>
<dbReference type="EMBL" id="KB477522">
    <property type="protein sequence ID" value="EMP42219.1"/>
    <property type="molecule type" value="Genomic_DNA"/>
</dbReference>
<dbReference type="AlphaFoldDB" id="M7BYB4"/>
<evidence type="ECO:0000259" key="7">
    <source>
        <dbReference type="PROSITE" id="PS50287"/>
    </source>
</evidence>
<dbReference type="Pfam" id="PF00530">
    <property type="entry name" value="SRCR"/>
    <property type="match status" value="1"/>
</dbReference>
<accession>M7BYB4</accession>
<dbReference type="PROSITE" id="PS00420">
    <property type="entry name" value="SRCR_1"/>
    <property type="match status" value="1"/>
</dbReference>
<evidence type="ECO:0000256" key="1">
    <source>
        <dbReference type="ARBA" id="ARBA00022729"/>
    </source>
</evidence>
<dbReference type="InterPro" id="IPR042235">
    <property type="entry name" value="ZP-C_dom"/>
</dbReference>
<keyword evidence="1" id="KW-0732">Signal</keyword>
<feature type="disulfide bond" evidence="5">
    <location>
        <begin position="48"/>
        <end position="109"/>
    </location>
</feature>
<evidence type="ECO:0000313" key="9">
    <source>
        <dbReference type="EMBL" id="EMP42219.1"/>
    </source>
</evidence>
<evidence type="ECO:0000256" key="3">
    <source>
        <dbReference type="ARBA" id="ARBA00023157"/>
    </source>
</evidence>
<dbReference type="Gene3D" id="2.60.40.4100">
    <property type="entry name" value="Zona pellucida, ZP-C domain"/>
    <property type="match status" value="1"/>
</dbReference>
<feature type="domain" description="ZP" evidence="8">
    <location>
        <begin position="1"/>
        <end position="229"/>
    </location>
</feature>
<feature type="compositionally biased region" description="Polar residues" evidence="6">
    <location>
        <begin position="134"/>
        <end position="143"/>
    </location>
</feature>
<dbReference type="InterPro" id="IPR036772">
    <property type="entry name" value="SRCR-like_dom_sf"/>
</dbReference>
<reference evidence="10" key="1">
    <citation type="journal article" date="2013" name="Nat. Genet.">
        <title>The draft genomes of soft-shell turtle and green sea turtle yield insights into the development and evolution of the turtle-specific body plan.</title>
        <authorList>
            <person name="Wang Z."/>
            <person name="Pascual-Anaya J."/>
            <person name="Zadissa A."/>
            <person name="Li W."/>
            <person name="Niimura Y."/>
            <person name="Huang Z."/>
            <person name="Li C."/>
            <person name="White S."/>
            <person name="Xiong Z."/>
            <person name="Fang D."/>
            <person name="Wang B."/>
            <person name="Ming Y."/>
            <person name="Chen Y."/>
            <person name="Zheng Y."/>
            <person name="Kuraku S."/>
            <person name="Pignatelli M."/>
            <person name="Herrero J."/>
            <person name="Beal K."/>
            <person name="Nozawa M."/>
            <person name="Li Q."/>
            <person name="Wang J."/>
            <person name="Zhang H."/>
            <person name="Yu L."/>
            <person name="Shigenobu S."/>
            <person name="Wang J."/>
            <person name="Liu J."/>
            <person name="Flicek P."/>
            <person name="Searle S."/>
            <person name="Wang J."/>
            <person name="Kuratani S."/>
            <person name="Yin Y."/>
            <person name="Aken B."/>
            <person name="Zhang G."/>
            <person name="Irie N."/>
        </authorList>
    </citation>
    <scope>NUCLEOTIDE SEQUENCE [LARGE SCALE GENOMIC DNA]</scope>
</reference>
<organism evidence="9 10">
    <name type="scientific">Chelonia mydas</name>
    <name type="common">Green sea-turtle</name>
    <name type="synonym">Chelonia agassizi</name>
    <dbReference type="NCBI Taxonomy" id="8469"/>
    <lineage>
        <taxon>Eukaryota</taxon>
        <taxon>Metazoa</taxon>
        <taxon>Chordata</taxon>
        <taxon>Craniata</taxon>
        <taxon>Vertebrata</taxon>
        <taxon>Euteleostomi</taxon>
        <taxon>Archelosauria</taxon>
        <taxon>Testudinata</taxon>
        <taxon>Testudines</taxon>
        <taxon>Cryptodira</taxon>
        <taxon>Durocryptodira</taxon>
        <taxon>Americhelydia</taxon>
        <taxon>Chelonioidea</taxon>
        <taxon>Cheloniidae</taxon>
        <taxon>Chelonia</taxon>
    </lineage>
</organism>
<feature type="disulfide bond" evidence="5">
    <location>
        <begin position="79"/>
        <end position="89"/>
    </location>
</feature>
<evidence type="ECO:0000313" key="10">
    <source>
        <dbReference type="Proteomes" id="UP000031443"/>
    </source>
</evidence>
<dbReference type="InterPro" id="IPR001507">
    <property type="entry name" value="ZP_dom"/>
</dbReference>
<keyword evidence="4" id="KW-0325">Glycoprotein</keyword>
<feature type="region of interest" description="Disordered" evidence="6">
    <location>
        <begin position="120"/>
        <end position="143"/>
    </location>
</feature>
<keyword evidence="2" id="KW-0677">Repeat</keyword>
<dbReference type="SMART" id="SM00202">
    <property type="entry name" value="SR"/>
    <property type="match status" value="1"/>
</dbReference>
<dbReference type="SUPFAM" id="SSF56487">
    <property type="entry name" value="SRCR-like"/>
    <property type="match status" value="1"/>
</dbReference>
<keyword evidence="10" id="KW-1185">Reference proteome</keyword>
<dbReference type="InterPro" id="IPR001190">
    <property type="entry name" value="SRCR"/>
</dbReference>
<evidence type="ECO:0000256" key="4">
    <source>
        <dbReference type="ARBA" id="ARBA00023180"/>
    </source>
</evidence>
<dbReference type="PANTHER" id="PTHR48071:SF22">
    <property type="entry name" value="DELETED IN MALIGNANT BRAIN TUMORS 1 PROTEIN-LIKE"/>
    <property type="match status" value="1"/>
</dbReference>
<dbReference type="GO" id="GO:0016020">
    <property type="term" value="C:membrane"/>
    <property type="evidence" value="ECO:0007669"/>
    <property type="project" value="InterPro"/>
</dbReference>
<dbReference type="Pfam" id="PF00100">
    <property type="entry name" value="Zona_pellucida"/>
    <property type="match status" value="1"/>
</dbReference>
<dbReference type="PRINTS" id="PR00258">
    <property type="entry name" value="SPERACTRCPTR"/>
</dbReference>
<dbReference type="PROSITE" id="PS50287">
    <property type="entry name" value="SRCR_2"/>
    <property type="match status" value="1"/>
</dbReference>
<feature type="disulfide bond" evidence="5">
    <location>
        <begin position="35"/>
        <end position="99"/>
    </location>
</feature>
<dbReference type="FunFam" id="3.10.250.10:FF:000003">
    <property type="entry name" value="Deleted in malignant brain tumors 1"/>
    <property type="match status" value="1"/>
</dbReference>
<dbReference type="Proteomes" id="UP000031443">
    <property type="component" value="Unassembled WGS sequence"/>
</dbReference>
<dbReference type="PROSITE" id="PS51034">
    <property type="entry name" value="ZP_2"/>
    <property type="match status" value="1"/>
</dbReference>
<name>M7BYB4_CHEMY</name>
<dbReference type="PANTHER" id="PTHR48071">
    <property type="entry name" value="SRCR DOMAIN-CONTAINING PROTEIN"/>
    <property type="match status" value="1"/>
</dbReference>
<proteinExistence type="predicted"/>
<feature type="domain" description="SRCR" evidence="7">
    <location>
        <begin position="10"/>
        <end position="110"/>
    </location>
</feature>